<dbReference type="Proteomes" id="UP000996601">
    <property type="component" value="Unassembled WGS sequence"/>
</dbReference>
<proteinExistence type="predicted"/>
<dbReference type="PANTHER" id="PTHR11820">
    <property type="entry name" value="ACYLPYRUVASE"/>
    <property type="match status" value="1"/>
</dbReference>
<dbReference type="Pfam" id="PF01557">
    <property type="entry name" value="FAA_hydrolase"/>
    <property type="match status" value="1"/>
</dbReference>
<name>A0ABT1RHJ7_9HYPH</name>
<evidence type="ECO:0000259" key="2">
    <source>
        <dbReference type="Pfam" id="PF01557"/>
    </source>
</evidence>
<keyword evidence="1" id="KW-0479">Metal-binding</keyword>
<keyword evidence="3" id="KW-0378">Hydrolase</keyword>
<dbReference type="InterPro" id="IPR036663">
    <property type="entry name" value="Fumarylacetoacetase_C_sf"/>
</dbReference>
<reference evidence="3" key="1">
    <citation type="submission" date="2021-07" db="EMBL/GenBank/DDBJ databases">
        <title>Shinella sp. nov., a novel member of the genus Shinella from water.</title>
        <authorList>
            <person name="Deng Y."/>
        </authorList>
    </citation>
    <scope>NUCLEOTIDE SEQUENCE</scope>
    <source>
        <strain evidence="3">CPCC 100929</strain>
    </source>
</reference>
<dbReference type="SUPFAM" id="SSF56529">
    <property type="entry name" value="FAH"/>
    <property type="match status" value="1"/>
</dbReference>
<dbReference type="Gene3D" id="3.90.850.10">
    <property type="entry name" value="Fumarylacetoacetase-like, C-terminal domain"/>
    <property type="match status" value="1"/>
</dbReference>
<evidence type="ECO:0000313" key="4">
    <source>
        <dbReference type="Proteomes" id="UP000996601"/>
    </source>
</evidence>
<dbReference type="InterPro" id="IPR011234">
    <property type="entry name" value="Fumarylacetoacetase-like_C"/>
</dbReference>
<protein>
    <submittedName>
        <fullName evidence="3">Fumarylacetoacetate hydrolase family protein</fullName>
    </submittedName>
</protein>
<organism evidence="3 4">
    <name type="scientific">Shinella lacus</name>
    <dbReference type="NCBI Taxonomy" id="2654216"/>
    <lineage>
        <taxon>Bacteria</taxon>
        <taxon>Pseudomonadati</taxon>
        <taxon>Pseudomonadota</taxon>
        <taxon>Alphaproteobacteria</taxon>
        <taxon>Hyphomicrobiales</taxon>
        <taxon>Rhizobiaceae</taxon>
        <taxon>Shinella</taxon>
    </lineage>
</organism>
<gene>
    <name evidence="3" type="ORF">GB927_031800</name>
</gene>
<evidence type="ECO:0000256" key="1">
    <source>
        <dbReference type="ARBA" id="ARBA00022723"/>
    </source>
</evidence>
<evidence type="ECO:0000313" key="3">
    <source>
        <dbReference type="EMBL" id="MCQ4634656.1"/>
    </source>
</evidence>
<accession>A0ABT1RHJ7</accession>
<sequence>MPLSAIPDPHKLRIQTRLNGKVMQDSTTDLMIFDHVVSFLSTYVTLQPGGIICTGTPGYRVRGRNIVNPVPAPLAIGGNAADPDGFLLWASFL</sequence>
<comment type="caution">
    <text evidence="3">The sequence shown here is derived from an EMBL/GenBank/DDBJ whole genome shotgun (WGS) entry which is preliminary data.</text>
</comment>
<feature type="domain" description="Fumarylacetoacetase-like C-terminal" evidence="2">
    <location>
        <begin position="3"/>
        <end position="60"/>
    </location>
</feature>
<dbReference type="GO" id="GO:0016787">
    <property type="term" value="F:hydrolase activity"/>
    <property type="evidence" value="ECO:0007669"/>
    <property type="project" value="UniProtKB-KW"/>
</dbReference>
<keyword evidence="4" id="KW-1185">Reference proteome</keyword>
<dbReference type="EMBL" id="WHSB02000022">
    <property type="protein sequence ID" value="MCQ4634656.1"/>
    <property type="molecule type" value="Genomic_DNA"/>
</dbReference>